<evidence type="ECO:0000256" key="4">
    <source>
        <dbReference type="ARBA" id="ARBA00022764"/>
    </source>
</evidence>
<reference evidence="8" key="1">
    <citation type="journal article" date="2019" name="Int. J. Syst. Evol. Microbiol.">
        <title>The Global Catalogue of Microorganisms (GCM) 10K type strain sequencing project: providing services to taxonomists for standard genome sequencing and annotation.</title>
        <authorList>
            <consortium name="The Broad Institute Genomics Platform"/>
            <consortium name="The Broad Institute Genome Sequencing Center for Infectious Disease"/>
            <person name="Wu L."/>
            <person name="Ma J."/>
        </authorList>
    </citation>
    <scope>NUCLEOTIDE SEQUENCE [LARGE SCALE GENOMIC DNA]</scope>
    <source>
        <strain evidence="8">CCUG 30340</strain>
    </source>
</reference>
<sequence>MTKRNGWLARIVLLLAGVALGTSVYAQSGGLTVDITNGNASALPVAVVPFGFEGASVPPESNPGEIVRADLARSGQFRTLPKNDIVEFPTRQAEVKFATWRLLKQDYLVIGRMTDGGDGGLRVEWELLDVAKQQKLAEGAISGQRTGLRDIAHQVADAIYEKILGVRGAFWTRIAYITATGSAPNYQYALMVADSDGYNPQVVVRSRESLLSPTWSPDGRKIAYVSFESGNSSVYVQDLGTGSRQVVSNSKGINSAPAFSPDGSRLALSLSKGGNPDIYVMDLGSRQTTQVTRHFAIDTEPTWAPDGQTLYFTSDRSGKPQIYQVSPGGGEPARVTFEGQYNASPTVVEAKGLKLAMVQGSGNVYRIAVLDRTTNQYNLVSPGSQDEAPSFAPNGSMLLYAASEGSRGVLYAVSADGRVRQRLGLAEGDVREPSWGPFRQR</sequence>
<evidence type="ECO:0000256" key="2">
    <source>
        <dbReference type="ARBA" id="ARBA00009820"/>
    </source>
</evidence>
<dbReference type="RefSeq" id="WP_380019148.1">
    <property type="nucleotide sequence ID" value="NZ_JBHSHD010000003.1"/>
</dbReference>
<dbReference type="Pfam" id="PF07676">
    <property type="entry name" value="PD40"/>
    <property type="match status" value="4"/>
</dbReference>
<dbReference type="Gene3D" id="2.120.10.30">
    <property type="entry name" value="TolB, C-terminal domain"/>
    <property type="match status" value="1"/>
</dbReference>
<keyword evidence="3 5" id="KW-0732">Signal</keyword>
<evidence type="ECO:0000256" key="3">
    <source>
        <dbReference type="ARBA" id="ARBA00022729"/>
    </source>
</evidence>
<organism evidence="7 8">
    <name type="scientific">Dokdonella ginsengisoli</name>
    <dbReference type="NCBI Taxonomy" id="363846"/>
    <lineage>
        <taxon>Bacteria</taxon>
        <taxon>Pseudomonadati</taxon>
        <taxon>Pseudomonadota</taxon>
        <taxon>Gammaproteobacteria</taxon>
        <taxon>Lysobacterales</taxon>
        <taxon>Rhodanobacteraceae</taxon>
        <taxon>Dokdonella</taxon>
    </lineage>
</organism>
<dbReference type="SUPFAM" id="SSF52964">
    <property type="entry name" value="TolB, N-terminal domain"/>
    <property type="match status" value="1"/>
</dbReference>
<comment type="caution">
    <text evidence="7">The sequence shown here is derived from an EMBL/GenBank/DDBJ whole genome shotgun (WGS) entry which is preliminary data.</text>
</comment>
<proteinExistence type="inferred from homology"/>
<name>A0ABV9QRX7_9GAMM</name>
<evidence type="ECO:0000313" key="7">
    <source>
        <dbReference type="EMBL" id="MFC4819389.1"/>
    </source>
</evidence>
<gene>
    <name evidence="5 7" type="primary">tolB</name>
    <name evidence="7" type="ORF">ACFO6Q_03590</name>
</gene>
<evidence type="ECO:0000259" key="6">
    <source>
        <dbReference type="Pfam" id="PF04052"/>
    </source>
</evidence>
<dbReference type="InterPro" id="IPR014167">
    <property type="entry name" value="Tol-Pal_TolB"/>
</dbReference>
<dbReference type="PANTHER" id="PTHR36842">
    <property type="entry name" value="PROTEIN TOLB HOMOLOG"/>
    <property type="match status" value="1"/>
</dbReference>
<dbReference type="InterPro" id="IPR011659">
    <property type="entry name" value="WD40"/>
</dbReference>
<comment type="function">
    <text evidence="5">Part of the Tol-Pal system, which plays a role in outer membrane invagination during cell division and is important for maintaining outer membrane integrity.</text>
</comment>
<protein>
    <recommendedName>
        <fullName evidence="5">Tol-Pal system protein TolB</fullName>
    </recommendedName>
</protein>
<keyword evidence="5" id="KW-0132">Cell division</keyword>
<accession>A0ABV9QRX7</accession>
<keyword evidence="4 5" id="KW-0574">Periplasm</keyword>
<comment type="subcellular location">
    <subcellularLocation>
        <location evidence="1 5">Periplasm</location>
    </subcellularLocation>
</comment>
<dbReference type="InterPro" id="IPR011042">
    <property type="entry name" value="6-blade_b-propeller_TolB-like"/>
</dbReference>
<comment type="similarity">
    <text evidence="2 5">Belongs to the TolB family.</text>
</comment>
<feature type="domain" description="TolB N-terminal" evidence="6">
    <location>
        <begin position="31"/>
        <end position="136"/>
    </location>
</feature>
<evidence type="ECO:0000256" key="1">
    <source>
        <dbReference type="ARBA" id="ARBA00004418"/>
    </source>
</evidence>
<dbReference type="HAMAP" id="MF_00671">
    <property type="entry name" value="TolB"/>
    <property type="match status" value="1"/>
</dbReference>
<dbReference type="Proteomes" id="UP001595886">
    <property type="component" value="Unassembled WGS sequence"/>
</dbReference>
<dbReference type="Pfam" id="PF04052">
    <property type="entry name" value="TolB_N"/>
    <property type="match status" value="1"/>
</dbReference>
<dbReference type="SUPFAM" id="SSF69304">
    <property type="entry name" value="Tricorn protease N-terminal domain"/>
    <property type="match status" value="1"/>
</dbReference>
<dbReference type="PANTHER" id="PTHR36842:SF1">
    <property type="entry name" value="PROTEIN TOLB"/>
    <property type="match status" value="1"/>
</dbReference>
<dbReference type="EMBL" id="JBHSHD010000003">
    <property type="protein sequence ID" value="MFC4819389.1"/>
    <property type="molecule type" value="Genomic_DNA"/>
</dbReference>
<keyword evidence="8" id="KW-1185">Reference proteome</keyword>
<comment type="subunit">
    <text evidence="5">The Tol-Pal system is composed of five core proteins: the inner membrane proteins TolA, TolQ and TolR, the periplasmic protein TolB and the outer membrane protein Pal. They form a network linking the inner and outer membranes and the peptidoglycan layer.</text>
</comment>
<keyword evidence="5" id="KW-0131">Cell cycle</keyword>
<evidence type="ECO:0000256" key="5">
    <source>
        <dbReference type="HAMAP-Rule" id="MF_00671"/>
    </source>
</evidence>
<dbReference type="InterPro" id="IPR007195">
    <property type="entry name" value="TolB_N"/>
</dbReference>
<dbReference type="NCBIfam" id="TIGR02800">
    <property type="entry name" value="propeller_TolB"/>
    <property type="match status" value="1"/>
</dbReference>
<evidence type="ECO:0000313" key="8">
    <source>
        <dbReference type="Proteomes" id="UP001595886"/>
    </source>
</evidence>
<dbReference type="Gene3D" id="3.40.50.10070">
    <property type="entry name" value="TolB, N-terminal domain"/>
    <property type="match status" value="1"/>
</dbReference>